<reference evidence="2 3" key="1">
    <citation type="submission" date="2021-02" db="EMBL/GenBank/DDBJ databases">
        <title>Plant Genome Project.</title>
        <authorList>
            <person name="Zhang R.-G."/>
        </authorList>
    </citation>
    <scope>NUCLEOTIDE SEQUENCE [LARGE SCALE GENOMIC DNA]</scope>
    <source>
        <tissue evidence="2">Leaves</tissue>
    </source>
</reference>
<keyword evidence="1" id="KW-0732">Signal</keyword>
<feature type="signal peptide" evidence="1">
    <location>
        <begin position="1"/>
        <end position="27"/>
    </location>
</feature>
<sequence length="104" mass="11588">MKMERSVRLFSTVLLLVLVLLAPEINKMEMLINEQRWLLRQGHASLKVTGSRGHASAKATVLTFAKLRASLVDIAEASVVAAFALENAKTLYHVHSFVFCCMFP</sequence>
<evidence type="ECO:0000313" key="2">
    <source>
        <dbReference type="EMBL" id="KAH7570757.1"/>
    </source>
</evidence>
<accession>A0ABQ8I2A6</accession>
<keyword evidence="3" id="KW-1185">Reference proteome</keyword>
<comment type="caution">
    <text evidence="2">The sequence shown here is derived from an EMBL/GenBank/DDBJ whole genome shotgun (WGS) entry which is preliminary data.</text>
</comment>
<name>A0ABQ8I2A6_9ROSI</name>
<feature type="chain" id="PRO_5045128227" description="Transmembrane protein" evidence="1">
    <location>
        <begin position="28"/>
        <end position="104"/>
    </location>
</feature>
<gene>
    <name evidence="2" type="ORF">JRO89_XS05G0178200</name>
</gene>
<dbReference type="Proteomes" id="UP000827721">
    <property type="component" value="Unassembled WGS sequence"/>
</dbReference>
<evidence type="ECO:0008006" key="4">
    <source>
        <dbReference type="Google" id="ProtNLM"/>
    </source>
</evidence>
<evidence type="ECO:0000256" key="1">
    <source>
        <dbReference type="SAM" id="SignalP"/>
    </source>
</evidence>
<organism evidence="2 3">
    <name type="scientific">Xanthoceras sorbifolium</name>
    <dbReference type="NCBI Taxonomy" id="99658"/>
    <lineage>
        <taxon>Eukaryota</taxon>
        <taxon>Viridiplantae</taxon>
        <taxon>Streptophyta</taxon>
        <taxon>Embryophyta</taxon>
        <taxon>Tracheophyta</taxon>
        <taxon>Spermatophyta</taxon>
        <taxon>Magnoliopsida</taxon>
        <taxon>eudicotyledons</taxon>
        <taxon>Gunneridae</taxon>
        <taxon>Pentapetalae</taxon>
        <taxon>rosids</taxon>
        <taxon>malvids</taxon>
        <taxon>Sapindales</taxon>
        <taxon>Sapindaceae</taxon>
        <taxon>Xanthoceroideae</taxon>
        <taxon>Xanthoceras</taxon>
    </lineage>
</organism>
<dbReference type="EMBL" id="JAFEMO010000005">
    <property type="protein sequence ID" value="KAH7570757.1"/>
    <property type="molecule type" value="Genomic_DNA"/>
</dbReference>
<protein>
    <recommendedName>
        <fullName evidence="4">Transmembrane protein</fullName>
    </recommendedName>
</protein>
<proteinExistence type="predicted"/>
<evidence type="ECO:0000313" key="3">
    <source>
        <dbReference type="Proteomes" id="UP000827721"/>
    </source>
</evidence>